<evidence type="ECO:0000256" key="1">
    <source>
        <dbReference type="SAM" id="Phobius"/>
    </source>
</evidence>
<evidence type="ECO:0000313" key="3">
    <source>
        <dbReference type="Proteomes" id="UP000051681"/>
    </source>
</evidence>
<keyword evidence="3" id="KW-1185">Reference proteome</keyword>
<dbReference type="AlphaFoldDB" id="A0A0P1GPT8"/>
<protein>
    <submittedName>
        <fullName evidence="2">Uncharacterized protein</fullName>
    </submittedName>
</protein>
<reference evidence="2 3" key="1">
    <citation type="submission" date="2015-09" db="EMBL/GenBank/DDBJ databases">
        <authorList>
            <consortium name="Swine Surveillance"/>
        </authorList>
    </citation>
    <scope>NUCLEOTIDE SEQUENCE [LARGE SCALE GENOMIC DNA]</scope>
    <source>
        <strain evidence="2 3">CECT 8383</strain>
    </source>
</reference>
<organism evidence="2 3">
    <name type="scientific">Thalassovita mediterranea</name>
    <dbReference type="NCBI Taxonomy" id="340021"/>
    <lineage>
        <taxon>Bacteria</taxon>
        <taxon>Pseudomonadati</taxon>
        <taxon>Pseudomonadota</taxon>
        <taxon>Alphaproteobacteria</taxon>
        <taxon>Rhodobacterales</taxon>
        <taxon>Roseobacteraceae</taxon>
        <taxon>Thalassovita</taxon>
    </lineage>
</organism>
<keyword evidence="1" id="KW-0812">Transmembrane</keyword>
<evidence type="ECO:0000313" key="2">
    <source>
        <dbReference type="EMBL" id="CUH84631.1"/>
    </source>
</evidence>
<keyword evidence="1" id="KW-1133">Transmembrane helix</keyword>
<name>A0A0P1GPT8_9RHOB</name>
<keyword evidence="1" id="KW-0472">Membrane</keyword>
<dbReference type="STRING" id="340021.TM5383_01843"/>
<sequence length="189" mass="20050">MLDMLSVRSQEPRGVRLFSLTADQAELDRLDAILANAEPGLAKGHLADLFGVEAIDATRVEAFDLADLSDFGLMNYLIKANGLPEEALEPDRARLEALEGVVLILYSQAFKGQAVTLAPAPALTPVGAWSEDIPDLEFTPLRSRSAVGQLPQGTAPAAPQPTPRWVYWLTALMVALAGLGIYAAIAGGA</sequence>
<dbReference type="OrthoDB" id="7875742at2"/>
<accession>A0A0P1GPT8</accession>
<dbReference type="Proteomes" id="UP000051681">
    <property type="component" value="Unassembled WGS sequence"/>
</dbReference>
<dbReference type="RefSeq" id="WP_058318714.1">
    <property type="nucleotide sequence ID" value="NZ_CYSF01000007.1"/>
</dbReference>
<proteinExistence type="predicted"/>
<dbReference type="EMBL" id="CYSF01000007">
    <property type="protein sequence ID" value="CUH84631.1"/>
    <property type="molecule type" value="Genomic_DNA"/>
</dbReference>
<gene>
    <name evidence="2" type="ORF">TM5383_01843</name>
</gene>
<feature type="transmembrane region" description="Helical" evidence="1">
    <location>
        <begin position="165"/>
        <end position="185"/>
    </location>
</feature>